<sequence>MSYQNLDSFRDPEVAKTLSGLIAESCQSPMRIMEVCGTHTVSIFRNGIRDMLPEDITLVSGPGCPVCVTDQKEIDDFIQLARKKNVILATFGDLMRVPGTQSSLQKQRAQGRKVKVVYSAFDALTLAAQNPKKKIVFCGVGFETTAPTVGACILEADRQGLKNFFIYSAHKTVPPALDALMSMDTVIDGFMMPGHVSVIIGADAYLPLVEKFSIPCAIAGFEPNDILASILTLVQQKEAGESKLENTYSRAVSPIGNKKAREVMEQVFDRVDASWRGLGVIPGSGLSIREEYERFDASKAFELPPARSAAPKGCICGAILTGKKIPPQCPKYKIECTPTDPLGPCMVSSEGTCAAYYRYHGAITKVY</sequence>
<evidence type="ECO:0000256" key="3">
    <source>
        <dbReference type="ARBA" id="ARBA00023004"/>
    </source>
</evidence>
<dbReference type="InterPro" id="IPR042244">
    <property type="entry name" value="HypD_2_sf"/>
</dbReference>
<dbReference type="eggNOG" id="COG0409">
    <property type="taxonomic scope" value="Bacteria"/>
</dbReference>
<name>B8FG27_DESAL</name>
<dbReference type="InterPro" id="IPR002780">
    <property type="entry name" value="Hyd_form_HypD"/>
</dbReference>
<dbReference type="EMBL" id="CP001322">
    <property type="protein sequence ID" value="ACL03707.1"/>
    <property type="molecule type" value="Genomic_DNA"/>
</dbReference>
<dbReference type="RefSeq" id="WP_012611136.1">
    <property type="nucleotide sequence ID" value="NC_011768.1"/>
</dbReference>
<dbReference type="HOGENOM" id="CLU_048562_1_0_7"/>
<dbReference type="KEGG" id="dal:Dalk_2011"/>
<accession>B8FG27</accession>
<gene>
    <name evidence="4" type="ordered locus">Dalk_2011</name>
</gene>
<dbReference type="InterPro" id="IPR042243">
    <property type="entry name" value="HypD_1"/>
</dbReference>
<evidence type="ECO:0000313" key="4">
    <source>
        <dbReference type="EMBL" id="ACL03707.1"/>
    </source>
</evidence>
<dbReference type="NCBIfam" id="TIGR00075">
    <property type="entry name" value="hypD"/>
    <property type="match status" value="1"/>
</dbReference>
<evidence type="ECO:0000256" key="2">
    <source>
        <dbReference type="ARBA" id="ARBA00022723"/>
    </source>
</evidence>
<dbReference type="PIRSF" id="PIRSF005622">
    <property type="entry name" value="Hydrgn_mat_hypD"/>
    <property type="match status" value="1"/>
</dbReference>
<dbReference type="PANTHER" id="PTHR30149">
    <property type="entry name" value="HYDROGENASE PROTEIN ASSEMBLY PROTEIN HYPD"/>
    <property type="match status" value="1"/>
</dbReference>
<keyword evidence="3" id="KW-0408">Iron</keyword>
<keyword evidence="2" id="KW-0479">Metal-binding</keyword>
<dbReference type="PANTHER" id="PTHR30149:SF0">
    <property type="entry name" value="HYDROGENASE MATURATION FACTOR HYPD"/>
    <property type="match status" value="1"/>
</dbReference>
<keyword evidence="5" id="KW-1185">Reference proteome</keyword>
<dbReference type="Gene3D" id="6.10.20.100">
    <property type="match status" value="1"/>
</dbReference>
<dbReference type="GO" id="GO:0005506">
    <property type="term" value="F:iron ion binding"/>
    <property type="evidence" value="ECO:0007669"/>
    <property type="project" value="TreeGrafter"/>
</dbReference>
<dbReference type="GO" id="GO:0051539">
    <property type="term" value="F:4 iron, 4 sulfur cluster binding"/>
    <property type="evidence" value="ECO:0007669"/>
    <property type="project" value="TreeGrafter"/>
</dbReference>
<protein>
    <submittedName>
        <fullName evidence="4">Hydrogenase expression/formation protein HypD</fullName>
    </submittedName>
</protein>
<dbReference type="GO" id="GO:0070025">
    <property type="term" value="F:carbon monoxide binding"/>
    <property type="evidence" value="ECO:0007669"/>
    <property type="project" value="TreeGrafter"/>
</dbReference>
<dbReference type="Pfam" id="PF01924">
    <property type="entry name" value="HypD"/>
    <property type="match status" value="1"/>
</dbReference>
<evidence type="ECO:0000256" key="1">
    <source>
        <dbReference type="ARBA" id="ARBA00007888"/>
    </source>
</evidence>
<proteinExistence type="inferred from homology"/>
<reference evidence="4 5" key="1">
    <citation type="journal article" date="2012" name="Environ. Microbiol.">
        <title>The genome sequence of Desulfatibacillum alkenivorans AK-01: a blueprint for anaerobic alkane oxidation.</title>
        <authorList>
            <person name="Callaghan A.V."/>
            <person name="Morris B.E."/>
            <person name="Pereira I.A."/>
            <person name="McInerney M.J."/>
            <person name="Austin R.N."/>
            <person name="Groves J.T."/>
            <person name="Kukor J.J."/>
            <person name="Suflita J.M."/>
            <person name="Young L.Y."/>
            <person name="Zylstra G.J."/>
            <person name="Wawrik B."/>
        </authorList>
    </citation>
    <scope>NUCLEOTIDE SEQUENCE [LARGE SCALE GENOMIC DNA]</scope>
    <source>
        <strain evidence="4 5">AK-01</strain>
    </source>
</reference>
<dbReference type="Proteomes" id="UP000000739">
    <property type="component" value="Chromosome"/>
</dbReference>
<dbReference type="GO" id="GO:0051604">
    <property type="term" value="P:protein maturation"/>
    <property type="evidence" value="ECO:0007669"/>
    <property type="project" value="TreeGrafter"/>
</dbReference>
<dbReference type="AlphaFoldDB" id="B8FG27"/>
<comment type="similarity">
    <text evidence="1">Belongs to the HypD family.</text>
</comment>
<organism evidence="4 5">
    <name type="scientific">Desulfatibacillum aliphaticivorans</name>
    <dbReference type="NCBI Taxonomy" id="218208"/>
    <lineage>
        <taxon>Bacteria</taxon>
        <taxon>Pseudomonadati</taxon>
        <taxon>Thermodesulfobacteriota</taxon>
        <taxon>Desulfobacteria</taxon>
        <taxon>Desulfobacterales</taxon>
        <taxon>Desulfatibacillaceae</taxon>
        <taxon>Desulfatibacillum</taxon>
    </lineage>
</organism>
<evidence type="ECO:0000313" key="5">
    <source>
        <dbReference type="Proteomes" id="UP000000739"/>
    </source>
</evidence>
<dbReference type="Gene3D" id="3.40.50.11740">
    <property type="entry name" value="HypD, alpha/beta domain 2"/>
    <property type="match status" value="2"/>
</dbReference>